<dbReference type="SUPFAM" id="SSF56349">
    <property type="entry name" value="DNA breaking-rejoining enzymes"/>
    <property type="match status" value="1"/>
</dbReference>
<keyword evidence="3" id="KW-0233">DNA recombination</keyword>
<feature type="region of interest" description="Disordered" evidence="4">
    <location>
        <begin position="378"/>
        <end position="403"/>
    </location>
</feature>
<organism evidence="6 7">
    <name type="scientific">Saccharothrix texasensis</name>
    <dbReference type="NCBI Taxonomy" id="103734"/>
    <lineage>
        <taxon>Bacteria</taxon>
        <taxon>Bacillati</taxon>
        <taxon>Actinomycetota</taxon>
        <taxon>Actinomycetes</taxon>
        <taxon>Pseudonocardiales</taxon>
        <taxon>Pseudonocardiaceae</taxon>
        <taxon>Saccharothrix</taxon>
    </lineage>
</organism>
<dbReference type="AlphaFoldDB" id="A0A3N1H142"/>
<keyword evidence="7" id="KW-1185">Reference proteome</keyword>
<evidence type="ECO:0000256" key="3">
    <source>
        <dbReference type="ARBA" id="ARBA00023172"/>
    </source>
</evidence>
<comment type="caution">
    <text evidence="6">The sequence shown here is derived from an EMBL/GenBank/DDBJ whole genome shotgun (WGS) entry which is preliminary data.</text>
</comment>
<dbReference type="InterPro" id="IPR011010">
    <property type="entry name" value="DNA_brk_join_enz"/>
</dbReference>
<dbReference type="OrthoDB" id="1822491at2"/>
<gene>
    <name evidence="6" type="ORF">EDD40_1515</name>
</gene>
<dbReference type="Pfam" id="PF00589">
    <property type="entry name" value="Phage_integrase"/>
    <property type="match status" value="1"/>
</dbReference>
<dbReference type="PANTHER" id="PTHR30349">
    <property type="entry name" value="PHAGE INTEGRASE-RELATED"/>
    <property type="match status" value="1"/>
</dbReference>
<dbReference type="GO" id="GO:0006310">
    <property type="term" value="P:DNA recombination"/>
    <property type="evidence" value="ECO:0007669"/>
    <property type="project" value="UniProtKB-KW"/>
</dbReference>
<dbReference type="InterPro" id="IPR002104">
    <property type="entry name" value="Integrase_catalytic"/>
</dbReference>
<dbReference type="GO" id="GO:0015074">
    <property type="term" value="P:DNA integration"/>
    <property type="evidence" value="ECO:0007669"/>
    <property type="project" value="InterPro"/>
</dbReference>
<dbReference type="InterPro" id="IPR013762">
    <property type="entry name" value="Integrase-like_cat_sf"/>
</dbReference>
<feature type="domain" description="Tyr recombinase" evidence="5">
    <location>
        <begin position="172"/>
        <end position="377"/>
    </location>
</feature>
<keyword evidence="2" id="KW-0238">DNA-binding</keyword>
<evidence type="ECO:0000313" key="6">
    <source>
        <dbReference type="EMBL" id="ROP36251.1"/>
    </source>
</evidence>
<dbReference type="GO" id="GO:0003677">
    <property type="term" value="F:DNA binding"/>
    <property type="evidence" value="ECO:0007669"/>
    <property type="project" value="UniProtKB-KW"/>
</dbReference>
<dbReference type="CDD" id="cd01189">
    <property type="entry name" value="INT_ICEBs1_C_like"/>
    <property type="match status" value="1"/>
</dbReference>
<dbReference type="PROSITE" id="PS51898">
    <property type="entry name" value="TYR_RECOMBINASE"/>
    <property type="match status" value="1"/>
</dbReference>
<evidence type="ECO:0000256" key="4">
    <source>
        <dbReference type="SAM" id="MobiDB-lite"/>
    </source>
</evidence>
<sequence length="403" mass="44578">MAPQDLWLKKDGTRSARYGRGKRWRVAYEDPNTGEVKTEAFTRKSDAETFEAAIKTDIARGLYIDPEAGKIKVRDFAETWRLNQLHAPLTVQRTETALRLHVLPLLGHLSMVSVRSSTMKAWVKDRATVLAPSTLRVIYLGIVAPMFEQAVLDRVIGVTPCRGIRLPEVEQKDLVVPTLEQVHRVAQALPRRFRPIPLLAAGCGWRGGEIFGAEVDAFNLLHRRATVRQQIVRANGGPAFLAAPKTRQSVRMTPLPDVLVDAIGDHIGRYEPAEVKIVDRTNPRVPLTRTARLMFSTVTGRPLHSSIWADIWPDAVDEAGLPEGTGLHALRHYFATALIANGASVKTVQKLLGHSKPSTTLDVYTAFWPEQKDSTRSLLNDAFDGRKSDEDGEDPVAESPGGS</sequence>
<evidence type="ECO:0000313" key="7">
    <source>
        <dbReference type="Proteomes" id="UP000268727"/>
    </source>
</evidence>
<protein>
    <submittedName>
        <fullName evidence="6">Phage integrase family protein</fullName>
    </submittedName>
</protein>
<dbReference type="InterPro" id="IPR010998">
    <property type="entry name" value="Integrase_recombinase_N"/>
</dbReference>
<dbReference type="EMBL" id="RJKM01000001">
    <property type="protein sequence ID" value="ROP36251.1"/>
    <property type="molecule type" value="Genomic_DNA"/>
</dbReference>
<accession>A0A3N1H142</accession>
<evidence type="ECO:0000259" key="5">
    <source>
        <dbReference type="PROSITE" id="PS51898"/>
    </source>
</evidence>
<evidence type="ECO:0000256" key="2">
    <source>
        <dbReference type="ARBA" id="ARBA00023125"/>
    </source>
</evidence>
<reference evidence="6 7" key="1">
    <citation type="submission" date="2018-11" db="EMBL/GenBank/DDBJ databases">
        <title>Sequencing the genomes of 1000 actinobacteria strains.</title>
        <authorList>
            <person name="Klenk H.-P."/>
        </authorList>
    </citation>
    <scope>NUCLEOTIDE SEQUENCE [LARGE SCALE GENOMIC DNA]</scope>
    <source>
        <strain evidence="6 7">DSM 44231</strain>
    </source>
</reference>
<comment type="similarity">
    <text evidence="1">Belongs to the 'phage' integrase family.</text>
</comment>
<dbReference type="InterPro" id="IPR050090">
    <property type="entry name" value="Tyrosine_recombinase_XerCD"/>
</dbReference>
<evidence type="ECO:0000256" key="1">
    <source>
        <dbReference type="ARBA" id="ARBA00008857"/>
    </source>
</evidence>
<name>A0A3N1H142_9PSEU</name>
<dbReference type="Gene3D" id="1.10.443.10">
    <property type="entry name" value="Intergrase catalytic core"/>
    <property type="match status" value="1"/>
</dbReference>
<dbReference type="Proteomes" id="UP000268727">
    <property type="component" value="Unassembled WGS sequence"/>
</dbReference>
<dbReference type="Gene3D" id="1.10.150.130">
    <property type="match status" value="1"/>
</dbReference>
<dbReference type="RefSeq" id="WP_123742271.1">
    <property type="nucleotide sequence ID" value="NZ_RJKM01000001.1"/>
</dbReference>
<dbReference type="PANTHER" id="PTHR30349:SF64">
    <property type="entry name" value="PROPHAGE INTEGRASE INTD-RELATED"/>
    <property type="match status" value="1"/>
</dbReference>
<proteinExistence type="inferred from homology"/>